<dbReference type="InterPro" id="IPR035906">
    <property type="entry name" value="MetI-like_sf"/>
</dbReference>
<evidence type="ECO:0000256" key="2">
    <source>
        <dbReference type="ARBA" id="ARBA00022448"/>
    </source>
</evidence>
<feature type="transmembrane region" description="Helical" evidence="7">
    <location>
        <begin position="138"/>
        <end position="161"/>
    </location>
</feature>
<dbReference type="PANTHER" id="PTHR47737">
    <property type="entry name" value="GLYCINE BETAINE/PROLINE BETAINE TRANSPORT SYSTEM PERMEASE PROTEIN PROW"/>
    <property type="match status" value="1"/>
</dbReference>
<feature type="transmembrane region" description="Helical" evidence="7">
    <location>
        <begin position="261"/>
        <end position="281"/>
    </location>
</feature>
<dbReference type="SUPFAM" id="SSF161098">
    <property type="entry name" value="MetI-like"/>
    <property type="match status" value="1"/>
</dbReference>
<comment type="similarity">
    <text evidence="7">Belongs to the binding-protein-dependent transport system permease family.</text>
</comment>
<evidence type="ECO:0000256" key="1">
    <source>
        <dbReference type="ARBA" id="ARBA00004651"/>
    </source>
</evidence>
<organism evidence="9 10">
    <name type="scientific">[Roseibacterium] beibuensis</name>
    <dbReference type="NCBI Taxonomy" id="1193142"/>
    <lineage>
        <taxon>Bacteria</taxon>
        <taxon>Pseudomonadati</taxon>
        <taxon>Pseudomonadota</taxon>
        <taxon>Alphaproteobacteria</taxon>
        <taxon>Rhodobacterales</taxon>
        <taxon>Roseobacteraceae</taxon>
        <taxon>Roseicyclus</taxon>
    </lineage>
</organism>
<dbReference type="PANTHER" id="PTHR47737:SF1">
    <property type="entry name" value="GLYCINE BETAINE_PROLINE BETAINE TRANSPORT SYSTEM PERMEASE PROTEIN PROW"/>
    <property type="match status" value="1"/>
</dbReference>
<proteinExistence type="inferred from homology"/>
<dbReference type="NCBIfam" id="TIGR03416">
    <property type="entry name" value="ABC_choXWV_perm"/>
    <property type="match status" value="1"/>
</dbReference>
<feature type="transmembrane region" description="Helical" evidence="7">
    <location>
        <begin position="181"/>
        <end position="208"/>
    </location>
</feature>
<evidence type="ECO:0000313" key="10">
    <source>
        <dbReference type="Proteomes" id="UP001499910"/>
    </source>
</evidence>
<keyword evidence="6 7" id="KW-0472">Membrane</keyword>
<keyword evidence="2 7" id="KW-0813">Transport</keyword>
<evidence type="ECO:0000256" key="4">
    <source>
        <dbReference type="ARBA" id="ARBA00022692"/>
    </source>
</evidence>
<feature type="domain" description="ABC transmembrane type-1" evidence="8">
    <location>
        <begin position="134"/>
        <end position="313"/>
    </location>
</feature>
<dbReference type="CDD" id="cd06261">
    <property type="entry name" value="TM_PBP2"/>
    <property type="match status" value="1"/>
</dbReference>
<dbReference type="EMBL" id="BAABHW010000001">
    <property type="protein sequence ID" value="GAA5067001.1"/>
    <property type="molecule type" value="Genomic_DNA"/>
</dbReference>
<evidence type="ECO:0000256" key="3">
    <source>
        <dbReference type="ARBA" id="ARBA00022475"/>
    </source>
</evidence>
<dbReference type="RefSeq" id="WP_259546733.1">
    <property type="nucleotide sequence ID" value="NZ_BAABHW010000001.1"/>
</dbReference>
<comment type="subcellular location">
    <subcellularLocation>
        <location evidence="1 7">Cell membrane</location>
        <topology evidence="1 7">Multi-pass membrane protein</topology>
    </subcellularLocation>
</comment>
<evidence type="ECO:0000256" key="7">
    <source>
        <dbReference type="RuleBase" id="RU363032"/>
    </source>
</evidence>
<evidence type="ECO:0000256" key="5">
    <source>
        <dbReference type="ARBA" id="ARBA00022989"/>
    </source>
</evidence>
<dbReference type="Gene3D" id="1.10.3720.10">
    <property type="entry name" value="MetI-like"/>
    <property type="match status" value="1"/>
</dbReference>
<keyword evidence="4 7" id="KW-0812">Transmembrane</keyword>
<feature type="transmembrane region" description="Helical" evidence="7">
    <location>
        <begin position="114"/>
        <end position="131"/>
    </location>
</feature>
<protein>
    <submittedName>
        <fullName evidence="9">Choline ABC transporter permease subunit</fullName>
    </submittedName>
</protein>
<dbReference type="Pfam" id="PF00528">
    <property type="entry name" value="BPD_transp_1"/>
    <property type="match status" value="1"/>
</dbReference>
<evidence type="ECO:0000256" key="6">
    <source>
        <dbReference type="ARBA" id="ARBA00023136"/>
    </source>
</evidence>
<sequence length="318" mass="34632">MLSWVTECETPEDTEGLGPLGYLTECKIRIGDAAEAGFDWLQANGSAVFDWISDFLDLMIEAILTLLQEPPNTGWIRDVGRGEEVYLYPPDLHAILIIAILTGIAWWLHRGWKVPMLVAVGFLFIVNQGYWEETTESLTLVLSACVVCMGLGVPIGIAAAHRPRLYAGMRPVLDLMQTLPTFVYLIPAIVFFGIGMVPGLIATVIFVLPAPIRLTHLGISSTPQSLVEAGQAFGATPRQLLWKVELPYALPQIMTGLNQTIMLSLSMVVIAALVGADGLGVPVVRALNRVDTGLGFESGFIIVVVAIILDRLLRVRTK</sequence>
<name>A0ABP9KW86_9RHOB</name>
<comment type="caution">
    <text evidence="9">The sequence shown here is derived from an EMBL/GenBank/DDBJ whole genome shotgun (WGS) entry which is preliminary data.</text>
</comment>
<keyword evidence="10" id="KW-1185">Reference proteome</keyword>
<dbReference type="InterPro" id="IPR000515">
    <property type="entry name" value="MetI-like"/>
</dbReference>
<feature type="transmembrane region" description="Helical" evidence="7">
    <location>
        <begin position="85"/>
        <end position="108"/>
    </location>
</feature>
<keyword evidence="5 7" id="KW-1133">Transmembrane helix</keyword>
<evidence type="ECO:0000313" key="9">
    <source>
        <dbReference type="EMBL" id="GAA5067001.1"/>
    </source>
</evidence>
<dbReference type="PROSITE" id="PS50928">
    <property type="entry name" value="ABC_TM1"/>
    <property type="match status" value="1"/>
</dbReference>
<evidence type="ECO:0000259" key="8">
    <source>
        <dbReference type="PROSITE" id="PS50928"/>
    </source>
</evidence>
<reference evidence="10" key="1">
    <citation type="journal article" date="2019" name="Int. J. Syst. Evol. Microbiol.">
        <title>The Global Catalogue of Microorganisms (GCM) 10K type strain sequencing project: providing services to taxonomists for standard genome sequencing and annotation.</title>
        <authorList>
            <consortium name="The Broad Institute Genomics Platform"/>
            <consortium name="The Broad Institute Genome Sequencing Center for Infectious Disease"/>
            <person name="Wu L."/>
            <person name="Ma J."/>
        </authorList>
    </citation>
    <scope>NUCLEOTIDE SEQUENCE [LARGE SCALE GENOMIC DNA]</scope>
    <source>
        <strain evidence="10">JCM 18015</strain>
    </source>
</reference>
<gene>
    <name evidence="9" type="primary">choW</name>
    <name evidence="9" type="ORF">GCM10023209_06160</name>
</gene>
<feature type="transmembrane region" description="Helical" evidence="7">
    <location>
        <begin position="293"/>
        <end position="313"/>
    </location>
</feature>
<dbReference type="Proteomes" id="UP001499910">
    <property type="component" value="Unassembled WGS sequence"/>
</dbReference>
<dbReference type="InterPro" id="IPR017784">
    <property type="entry name" value="ABC_transptr_choline_permease"/>
</dbReference>
<keyword evidence="3" id="KW-1003">Cell membrane</keyword>
<accession>A0ABP9KW86</accession>